<dbReference type="Proteomes" id="UP000265341">
    <property type="component" value="Unassembled WGS sequence"/>
</dbReference>
<reference evidence="2 3" key="1">
    <citation type="submission" date="2018-08" db="EMBL/GenBank/DDBJ databases">
        <title>Meiothermus roseus NBRC 110900 genome sequencing project.</title>
        <authorList>
            <person name="Da Costa M.S."/>
            <person name="Albuquerque L."/>
            <person name="Raposo P."/>
            <person name="Froufe H.J.C."/>
            <person name="Barroso C.S."/>
            <person name="Egas C."/>
        </authorList>
    </citation>
    <scope>NUCLEOTIDE SEQUENCE [LARGE SCALE GENOMIC DNA]</scope>
    <source>
        <strain evidence="2 3">NBRC 110900</strain>
    </source>
</reference>
<dbReference type="EC" id="3.4.21.102" evidence="2"/>
<organism evidence="2 3">
    <name type="scientific">Calidithermus roseus</name>
    <dbReference type="NCBI Taxonomy" id="1644118"/>
    <lineage>
        <taxon>Bacteria</taxon>
        <taxon>Thermotogati</taxon>
        <taxon>Deinococcota</taxon>
        <taxon>Deinococci</taxon>
        <taxon>Thermales</taxon>
        <taxon>Thermaceae</taxon>
        <taxon>Calidithermus</taxon>
    </lineage>
</organism>
<evidence type="ECO:0000259" key="1">
    <source>
        <dbReference type="PROSITE" id="PS50106"/>
    </source>
</evidence>
<evidence type="ECO:0000313" key="3">
    <source>
        <dbReference type="Proteomes" id="UP000265341"/>
    </source>
</evidence>
<dbReference type="InterPro" id="IPR029045">
    <property type="entry name" value="ClpP/crotonase-like_dom_sf"/>
</dbReference>
<dbReference type="OrthoDB" id="9758793at2"/>
<dbReference type="AlphaFoldDB" id="A0A399EMD7"/>
<dbReference type="EMBL" id="QWLA01000080">
    <property type="protein sequence ID" value="RIH83291.1"/>
    <property type="molecule type" value="Genomic_DNA"/>
</dbReference>
<comment type="caution">
    <text evidence="2">The sequence shown here is derived from an EMBL/GenBank/DDBJ whole genome shotgun (WGS) entry which is preliminary data.</text>
</comment>
<dbReference type="PANTHER" id="PTHR32060">
    <property type="entry name" value="TAIL-SPECIFIC PROTEASE"/>
    <property type="match status" value="1"/>
</dbReference>
<dbReference type="InterPro" id="IPR041489">
    <property type="entry name" value="PDZ_6"/>
</dbReference>
<gene>
    <name evidence="2" type="primary">prc</name>
    <name evidence="2" type="ORF">Mrose_03091</name>
</gene>
<feature type="domain" description="PDZ" evidence="1">
    <location>
        <begin position="96"/>
        <end position="156"/>
    </location>
</feature>
<dbReference type="SMART" id="SM00245">
    <property type="entry name" value="TSPc"/>
    <property type="match status" value="1"/>
</dbReference>
<keyword evidence="3" id="KW-1185">Reference proteome</keyword>
<dbReference type="SUPFAM" id="SSF50156">
    <property type="entry name" value="PDZ domain-like"/>
    <property type="match status" value="1"/>
</dbReference>
<dbReference type="RefSeq" id="WP_119279816.1">
    <property type="nucleotide sequence ID" value="NZ_QWLA01000080.1"/>
</dbReference>
<dbReference type="CDD" id="cd06567">
    <property type="entry name" value="Peptidase_S41"/>
    <property type="match status" value="1"/>
</dbReference>
<name>A0A399EMD7_9DEIN</name>
<proteinExistence type="predicted"/>
<dbReference type="Gene3D" id="2.30.42.10">
    <property type="match status" value="1"/>
</dbReference>
<dbReference type="SMART" id="SM00228">
    <property type="entry name" value="PDZ"/>
    <property type="match status" value="1"/>
</dbReference>
<dbReference type="GO" id="GO:0007165">
    <property type="term" value="P:signal transduction"/>
    <property type="evidence" value="ECO:0007669"/>
    <property type="project" value="TreeGrafter"/>
</dbReference>
<accession>A0A399EMD7</accession>
<keyword evidence="2" id="KW-0378">Hydrolase</keyword>
<evidence type="ECO:0000313" key="2">
    <source>
        <dbReference type="EMBL" id="RIH83291.1"/>
    </source>
</evidence>
<dbReference type="Pfam" id="PF03572">
    <property type="entry name" value="Peptidase_S41"/>
    <property type="match status" value="1"/>
</dbReference>
<protein>
    <submittedName>
        <fullName evidence="2">Tail-specific protease</fullName>
        <ecNumber evidence="2">3.4.21.102</ecNumber>
    </submittedName>
</protein>
<dbReference type="InterPro" id="IPR001478">
    <property type="entry name" value="PDZ"/>
</dbReference>
<dbReference type="PROSITE" id="PS50106">
    <property type="entry name" value="PDZ"/>
    <property type="match status" value="1"/>
</dbReference>
<dbReference type="SUPFAM" id="SSF52096">
    <property type="entry name" value="ClpP/crotonase"/>
    <property type="match status" value="1"/>
</dbReference>
<dbReference type="Gene3D" id="3.90.226.10">
    <property type="entry name" value="2-enoyl-CoA Hydratase, Chain A, domain 1"/>
    <property type="match status" value="1"/>
</dbReference>
<sequence>MPAIRIWLWLLLWALSVAWASPAQQLFDQAMNLLVTHYAGVSAKAPAALQAKYQARLTELCQGQAECPYEQAVVVLGELVDELDDGHTRYLSPERLREVQRVFRGEESEKPGLGVILRVVEGLEGLLVLETFEQSPAEQAGLRRGDRIVGVNGQTLPAEAAQRVPFLEAQVGQGKLLLEVLRGGGRLEVSLEPRRFSLRQLPSLTLREDGVALLRIPSFATPDTGRRVHALVRTATERGARAMVIDVRDNSGGSAQECGSAAAAFVGEVQRRFQGVQGMTEWSFRGGVWYSRGGGREQARFLFEPARWRGPVVVLANSRSASCAEYFAFDLQDAGITVMGEPTRGVANTTTSFFPLLNGGGLQISVSRALRPDGTLYPSRLTPNILQPDDLKALAEGRDVLLERALEWLRVPAGAWAKSAIQSARWRWTRSFC</sequence>
<dbReference type="GO" id="GO:0004252">
    <property type="term" value="F:serine-type endopeptidase activity"/>
    <property type="evidence" value="ECO:0007669"/>
    <property type="project" value="UniProtKB-EC"/>
</dbReference>
<keyword evidence="2" id="KW-0645">Protease</keyword>
<dbReference type="Pfam" id="PF17820">
    <property type="entry name" value="PDZ_6"/>
    <property type="match status" value="1"/>
</dbReference>
<dbReference type="GO" id="GO:0030288">
    <property type="term" value="C:outer membrane-bounded periplasmic space"/>
    <property type="evidence" value="ECO:0007669"/>
    <property type="project" value="TreeGrafter"/>
</dbReference>
<dbReference type="InterPro" id="IPR036034">
    <property type="entry name" value="PDZ_sf"/>
</dbReference>
<dbReference type="PANTHER" id="PTHR32060:SF30">
    <property type="entry name" value="CARBOXY-TERMINAL PROCESSING PROTEASE CTPA"/>
    <property type="match status" value="1"/>
</dbReference>
<dbReference type="InterPro" id="IPR005151">
    <property type="entry name" value="Tail-specific_protease"/>
</dbReference>
<dbReference type="GO" id="GO:0006508">
    <property type="term" value="P:proteolysis"/>
    <property type="evidence" value="ECO:0007669"/>
    <property type="project" value="UniProtKB-KW"/>
</dbReference>